<evidence type="ECO:0000313" key="3">
    <source>
        <dbReference type="Proteomes" id="UP001651158"/>
    </source>
</evidence>
<dbReference type="PANTHER" id="PTHR11034">
    <property type="entry name" value="N-MYC DOWNSTREAM REGULATED"/>
    <property type="match status" value="1"/>
</dbReference>
<proteinExistence type="inferred from homology"/>
<evidence type="ECO:0000313" key="2">
    <source>
        <dbReference type="EMBL" id="KAL5102731.1"/>
    </source>
</evidence>
<evidence type="ECO:0000256" key="1">
    <source>
        <dbReference type="ARBA" id="ARBA00005598"/>
    </source>
</evidence>
<sequence length="452" mass="50519">MVILIQMEMSQIRRSANLPNVGFVGVPLNDNTTNSHPILSHESSGVLEEYEIVTSSGIPIRVYRQPSNSKSVILTYHDIATNHTSFLGFFSYPEMQVISRHFTIYHICAPGHHEGAEPLTANQVGGESLGFIRSVFRWRTGPVEGEASLLRPPEETNISTTAEDSLFGRQSAYQNVADDSVPAATTSQYPRMDELAEMLTSVVDYFKIKYFIGFGMGAGSNVLARFALRHPDNVLALFLLNPNGTTHGYYEWFRNRWSDLPNLQRGLFTDNLLSQLEAHWFGFGLAENHDLVAFYTQLARSLNPVNLAGYIDSYINRTDLGLVRCLDPPSVIEQREREAGSQEAPPTAIKVNCCLVTGALAQDLARALSDLNGRMDPRKTQFLLVPDCNGFLMEEDPDKLAVNFLHFLRNEGFLVSMTPEKLHKEAAALQMELARRTNQELPSSAFMLEQEA</sequence>
<keyword evidence="3" id="KW-1185">Reference proteome</keyword>
<dbReference type="Proteomes" id="UP001651158">
    <property type="component" value="Unassembled WGS sequence"/>
</dbReference>
<accession>A0ABR4PZH3</accession>
<dbReference type="Gene3D" id="3.40.50.1820">
    <property type="entry name" value="alpha/beta hydrolase"/>
    <property type="match status" value="1"/>
</dbReference>
<reference evidence="2 3" key="1">
    <citation type="journal article" date="2022" name="Front. Cell. Infect. Microbiol.">
        <title>The Genomes of Two Strains of Taenia crassiceps the Animal Model for the Study of Human Cysticercosis.</title>
        <authorList>
            <person name="Bobes R.J."/>
            <person name="Estrada K."/>
            <person name="Rios-Valencia D.G."/>
            <person name="Calderon-Gallegos A."/>
            <person name="de la Torre P."/>
            <person name="Carrero J.C."/>
            <person name="Sanchez-Flores A."/>
            <person name="Laclette J.P."/>
        </authorList>
    </citation>
    <scope>NUCLEOTIDE SEQUENCE [LARGE SCALE GENOMIC DNA]</scope>
    <source>
        <strain evidence="2">WFUcys</strain>
    </source>
</reference>
<dbReference type="Pfam" id="PF03096">
    <property type="entry name" value="Ndr"/>
    <property type="match status" value="2"/>
</dbReference>
<name>A0ABR4PZH3_9CEST</name>
<protein>
    <submittedName>
        <fullName evidence="2">Protein NDRG3</fullName>
    </submittedName>
</protein>
<dbReference type="SUPFAM" id="SSF53474">
    <property type="entry name" value="alpha/beta-Hydrolases"/>
    <property type="match status" value="1"/>
</dbReference>
<comment type="caution">
    <text evidence="2">The sequence shown here is derived from an EMBL/GenBank/DDBJ whole genome shotgun (WGS) entry which is preliminary data.</text>
</comment>
<dbReference type="EMBL" id="JAKROA010000027">
    <property type="protein sequence ID" value="KAL5102731.1"/>
    <property type="molecule type" value="Genomic_DNA"/>
</dbReference>
<organism evidence="2 3">
    <name type="scientific">Taenia crassiceps</name>
    <dbReference type="NCBI Taxonomy" id="6207"/>
    <lineage>
        <taxon>Eukaryota</taxon>
        <taxon>Metazoa</taxon>
        <taxon>Spiralia</taxon>
        <taxon>Lophotrochozoa</taxon>
        <taxon>Platyhelminthes</taxon>
        <taxon>Cestoda</taxon>
        <taxon>Eucestoda</taxon>
        <taxon>Cyclophyllidea</taxon>
        <taxon>Taeniidae</taxon>
        <taxon>Taenia</taxon>
    </lineage>
</organism>
<dbReference type="InterPro" id="IPR029058">
    <property type="entry name" value="AB_hydrolase_fold"/>
</dbReference>
<dbReference type="InterPro" id="IPR004142">
    <property type="entry name" value="NDRG"/>
</dbReference>
<comment type="similarity">
    <text evidence="1">Belongs to the NDRG family.</text>
</comment>
<gene>
    <name evidence="2" type="ORF">TcWFU_005294</name>
</gene>